<evidence type="ECO:0000256" key="5">
    <source>
        <dbReference type="ARBA" id="ARBA00022741"/>
    </source>
</evidence>
<dbReference type="GO" id="GO:0004818">
    <property type="term" value="F:glutamate-tRNA ligase activity"/>
    <property type="evidence" value="ECO:0007669"/>
    <property type="project" value="UniProtKB-UniRule"/>
</dbReference>
<dbReference type="PROSITE" id="PS00178">
    <property type="entry name" value="AA_TRNA_LIGASE_I"/>
    <property type="match status" value="1"/>
</dbReference>
<dbReference type="GO" id="GO:0005524">
    <property type="term" value="F:ATP binding"/>
    <property type="evidence" value="ECO:0007669"/>
    <property type="project" value="UniProtKB-UniRule"/>
</dbReference>
<dbReference type="GO" id="GO:0006424">
    <property type="term" value="P:glutamyl-tRNA aminoacylation"/>
    <property type="evidence" value="ECO:0007669"/>
    <property type="project" value="UniProtKB-UniRule"/>
</dbReference>
<feature type="short sequence motif" description="'HIGH' region" evidence="10">
    <location>
        <begin position="105"/>
        <end position="115"/>
    </location>
</feature>
<keyword evidence="3 10" id="KW-0963">Cytoplasm</keyword>
<keyword evidence="16" id="KW-1185">Reference proteome</keyword>
<keyword evidence="8 10" id="KW-0030">Aminoacyl-tRNA synthetase</keyword>
<feature type="domain" description="tRNA synthetases class I (E and Q) anti-codon binding" evidence="14">
    <location>
        <begin position="501"/>
        <end position="550"/>
    </location>
</feature>
<feature type="domain" description="Glutamyl/glutaminyl-tRNA synthetase class Ib catalytic" evidence="12">
    <location>
        <begin position="99"/>
        <end position="397"/>
    </location>
</feature>
<evidence type="ECO:0000256" key="8">
    <source>
        <dbReference type="ARBA" id="ARBA00023146"/>
    </source>
</evidence>
<evidence type="ECO:0000313" key="15">
    <source>
        <dbReference type="EMBL" id="KXA89415.1"/>
    </source>
</evidence>
<dbReference type="Pfam" id="PF20974">
    <property type="entry name" value="tRNA-synt_1c_C2"/>
    <property type="match status" value="1"/>
</dbReference>
<feature type="coiled-coil region" evidence="11">
    <location>
        <begin position="31"/>
        <end position="72"/>
    </location>
</feature>
<sequence>MIEKNTEKLIRQWTLTNAIEHKGEANTDAIIGKIIAEKPELKSNIQELKERIEKTVQEVNELSIEKQKKELEKIGKPKREKKEEKGLSKLEDADKYPNIVTRFAPNPNGPLHLGHVRTAVLSHEYARRNEGKFILRFEDTNPNNAMEEFYDLIREDLKWLGLDWEEEYLQSDRLSIYYKHLESLLEEGKAYICNCKPEKFKTLRDDKKQCPCRDSDPEKNLKRWRKMLKGEYEEGDSVARIKTDLNNPNPALRDWPAFRIVSNPHPKTGDKYRVWPLYNFSVAIDDHKMGVTHVLRGKEHEVNEQRQRQLFNHLGWDYPTAIQHGRLSVSGTVLSKTKISEGIREGKYDGYDDIRLGTLAAMRRRGITPEALREIVIEIGTTRADSTLSMKTLYTKNRRIIDDQANRYFFVPKPKRLLIHNVPTRDKVKLRLHPDKQERGERVLPLDTVDDSLKVWIAAKDVEKMNKGDLIRLKDFLNFEISSKKPLEGDFESFELRDVPKIQWVSKNKTKVEVLKPDGETDTGYAEPEVGDLPKEEVIQFERYGFVKIDETEPEIKARYAHS</sequence>
<feature type="domain" description="Glutamyl/glutaminyl-tRNA synthetase class Ib anti-codon binding" evidence="13">
    <location>
        <begin position="405"/>
        <end position="485"/>
    </location>
</feature>
<dbReference type="HAMAP" id="MF_02076">
    <property type="entry name" value="Glu_tRNA_synth_type2"/>
    <property type="match status" value="1"/>
</dbReference>
<comment type="subcellular location">
    <subcellularLocation>
        <location evidence="1 10">Cytoplasm</location>
    </subcellularLocation>
</comment>
<dbReference type="Pfam" id="PF00749">
    <property type="entry name" value="tRNA-synt_1c"/>
    <property type="match status" value="1"/>
</dbReference>
<dbReference type="InterPro" id="IPR000924">
    <property type="entry name" value="Glu/Gln-tRNA-synth"/>
</dbReference>
<evidence type="ECO:0000256" key="9">
    <source>
        <dbReference type="ARBA" id="ARBA00048351"/>
    </source>
</evidence>
<comment type="function">
    <text evidence="10">Catalyzes the attachment of glutamate to tRNA(Glu) in a two-step reaction: glutamate is first activated by ATP to form Glu-AMP and then transferred to the acceptor end of tRNA(Glu).</text>
</comment>
<dbReference type="Gene3D" id="3.40.50.620">
    <property type="entry name" value="HUPs"/>
    <property type="match status" value="1"/>
</dbReference>
<evidence type="ECO:0000259" key="13">
    <source>
        <dbReference type="Pfam" id="PF03950"/>
    </source>
</evidence>
<gene>
    <name evidence="10" type="primary">gltX</name>
    <name evidence="15" type="ORF">AKJ62_03195</name>
</gene>
<evidence type="ECO:0000256" key="3">
    <source>
        <dbReference type="ARBA" id="ARBA00022490"/>
    </source>
</evidence>
<keyword evidence="7 10" id="KW-0648">Protein biosynthesis</keyword>
<dbReference type="PATRIC" id="fig|1698261.3.peg.648"/>
<keyword evidence="5 10" id="KW-0547">Nucleotide-binding</keyword>
<dbReference type="NCBIfam" id="NF003169">
    <property type="entry name" value="PRK04156.1"/>
    <property type="match status" value="1"/>
</dbReference>
<accession>A0A133U5E9</accession>
<comment type="similarity">
    <text evidence="2 10">Belongs to the class-I aminoacyl-tRNA synthetase family. Glutamate--tRNA ligase type 2 subfamily.</text>
</comment>
<evidence type="ECO:0000256" key="1">
    <source>
        <dbReference type="ARBA" id="ARBA00004496"/>
    </source>
</evidence>
<evidence type="ECO:0000256" key="6">
    <source>
        <dbReference type="ARBA" id="ARBA00022840"/>
    </source>
</evidence>
<dbReference type="Gene3D" id="2.40.240.100">
    <property type="match status" value="1"/>
</dbReference>
<dbReference type="InterPro" id="IPR001412">
    <property type="entry name" value="aa-tRNA-synth_I_CS"/>
</dbReference>
<dbReference type="NCBIfam" id="TIGR00463">
    <property type="entry name" value="gltX_arch"/>
    <property type="match status" value="1"/>
</dbReference>
<evidence type="ECO:0000313" key="16">
    <source>
        <dbReference type="Proteomes" id="UP000070589"/>
    </source>
</evidence>
<dbReference type="EMBL" id="LHXL01000038">
    <property type="protein sequence ID" value="KXA89415.1"/>
    <property type="molecule type" value="Genomic_DNA"/>
</dbReference>
<dbReference type="PRINTS" id="PR00987">
    <property type="entry name" value="TRNASYNTHGLU"/>
</dbReference>
<dbReference type="GO" id="GO:0043604">
    <property type="term" value="P:amide biosynthetic process"/>
    <property type="evidence" value="ECO:0007669"/>
    <property type="project" value="TreeGrafter"/>
</dbReference>
<evidence type="ECO:0000256" key="4">
    <source>
        <dbReference type="ARBA" id="ARBA00022598"/>
    </source>
</evidence>
<dbReference type="SUPFAM" id="SSF52374">
    <property type="entry name" value="Nucleotidylyl transferase"/>
    <property type="match status" value="1"/>
</dbReference>
<organism evidence="15 16">
    <name type="scientific">candidate division MSBL1 archaeon SCGC-AAA259D14</name>
    <dbReference type="NCBI Taxonomy" id="1698261"/>
    <lineage>
        <taxon>Archaea</taxon>
        <taxon>Methanobacteriati</taxon>
        <taxon>Methanobacteriota</taxon>
        <taxon>candidate division MSBL1</taxon>
    </lineage>
</organism>
<dbReference type="InterPro" id="IPR020058">
    <property type="entry name" value="Glu/Gln-tRNA-synth_Ib_cat-dom"/>
</dbReference>
<comment type="caution">
    <text evidence="15">The sequence shown here is derived from an EMBL/GenBank/DDBJ whole genome shotgun (WGS) entry which is preliminary data.</text>
</comment>
<reference evidence="15 16" key="1">
    <citation type="journal article" date="2016" name="Sci. Rep.">
        <title>Metabolic traits of an uncultured archaeal lineage -MSBL1- from brine pools of the Red Sea.</title>
        <authorList>
            <person name="Mwirichia R."/>
            <person name="Alam I."/>
            <person name="Rashid M."/>
            <person name="Vinu M."/>
            <person name="Ba-Alawi W."/>
            <person name="Anthony Kamau A."/>
            <person name="Kamanda Ngugi D."/>
            <person name="Goker M."/>
            <person name="Klenk H.P."/>
            <person name="Bajic V."/>
            <person name="Stingl U."/>
        </authorList>
    </citation>
    <scope>NUCLEOTIDE SEQUENCE [LARGE SCALE GENOMIC DNA]</scope>
    <source>
        <strain evidence="15">SCGC-AAA259D14</strain>
    </source>
</reference>
<dbReference type="InterPro" id="IPR020059">
    <property type="entry name" value="Glu/Gln-tRNA-synth_Ib_codon-bd"/>
</dbReference>
<dbReference type="InterPro" id="IPR011035">
    <property type="entry name" value="Ribosomal_bL25/Gln-tRNA_synth"/>
</dbReference>
<keyword evidence="11" id="KW-0175">Coiled coil</keyword>
<evidence type="ECO:0000256" key="11">
    <source>
        <dbReference type="SAM" id="Coils"/>
    </source>
</evidence>
<keyword evidence="4 10" id="KW-0436">Ligase</keyword>
<dbReference type="PANTHER" id="PTHR43097">
    <property type="entry name" value="GLUTAMINE-TRNA LIGASE"/>
    <property type="match status" value="1"/>
</dbReference>
<dbReference type="InterPro" id="IPR020056">
    <property type="entry name" value="Rbsml_bL25/Gln-tRNA_synth_N"/>
</dbReference>
<evidence type="ECO:0000259" key="14">
    <source>
        <dbReference type="Pfam" id="PF20974"/>
    </source>
</evidence>
<name>A0A133U5E9_9EURY</name>
<keyword evidence="6 10" id="KW-0067">ATP-binding</keyword>
<dbReference type="InterPro" id="IPR014729">
    <property type="entry name" value="Rossmann-like_a/b/a_fold"/>
</dbReference>
<dbReference type="Pfam" id="PF03950">
    <property type="entry name" value="tRNA-synt_1c_C"/>
    <property type="match status" value="1"/>
</dbReference>
<evidence type="ECO:0000256" key="10">
    <source>
        <dbReference type="HAMAP-Rule" id="MF_02076"/>
    </source>
</evidence>
<dbReference type="SUPFAM" id="SSF50715">
    <property type="entry name" value="Ribosomal protein L25-like"/>
    <property type="match status" value="1"/>
</dbReference>
<dbReference type="Gene3D" id="2.40.240.10">
    <property type="entry name" value="Ribosomal Protein L25, Chain P"/>
    <property type="match status" value="1"/>
</dbReference>
<comment type="catalytic activity">
    <reaction evidence="9 10">
        <text>tRNA(Glu) + L-glutamate + ATP = L-glutamyl-tRNA(Glu) + AMP + diphosphate</text>
        <dbReference type="Rhea" id="RHEA:23540"/>
        <dbReference type="Rhea" id="RHEA-COMP:9663"/>
        <dbReference type="Rhea" id="RHEA-COMP:9680"/>
        <dbReference type="ChEBI" id="CHEBI:29985"/>
        <dbReference type="ChEBI" id="CHEBI:30616"/>
        <dbReference type="ChEBI" id="CHEBI:33019"/>
        <dbReference type="ChEBI" id="CHEBI:78442"/>
        <dbReference type="ChEBI" id="CHEBI:78520"/>
        <dbReference type="ChEBI" id="CHEBI:456215"/>
        <dbReference type="EC" id="6.1.1.17"/>
    </reaction>
</comment>
<evidence type="ECO:0000259" key="12">
    <source>
        <dbReference type="Pfam" id="PF00749"/>
    </source>
</evidence>
<evidence type="ECO:0000256" key="7">
    <source>
        <dbReference type="ARBA" id="ARBA00022917"/>
    </source>
</evidence>
<dbReference type="GO" id="GO:0005829">
    <property type="term" value="C:cytosol"/>
    <property type="evidence" value="ECO:0007669"/>
    <property type="project" value="TreeGrafter"/>
</dbReference>
<dbReference type="PANTHER" id="PTHR43097:SF5">
    <property type="entry name" value="GLUTAMATE--TRNA LIGASE"/>
    <property type="match status" value="1"/>
</dbReference>
<proteinExistence type="inferred from homology"/>
<dbReference type="Proteomes" id="UP000070589">
    <property type="component" value="Unassembled WGS sequence"/>
</dbReference>
<protein>
    <recommendedName>
        <fullName evidence="10">Glutamate--tRNA ligase</fullName>
        <ecNumber evidence="10">6.1.1.17</ecNumber>
    </recommendedName>
    <alternativeName>
        <fullName evidence="10">Glutamyl-tRNA synthetase</fullName>
        <shortName evidence="10">GluRS</shortName>
    </alternativeName>
</protein>
<dbReference type="EC" id="6.1.1.17" evidence="10"/>
<dbReference type="GO" id="GO:0032991">
    <property type="term" value="C:protein-containing complex"/>
    <property type="evidence" value="ECO:0007669"/>
    <property type="project" value="UniProtKB-ARBA"/>
</dbReference>
<evidence type="ECO:0000256" key="2">
    <source>
        <dbReference type="ARBA" id="ARBA00008927"/>
    </source>
</evidence>
<dbReference type="InterPro" id="IPR050132">
    <property type="entry name" value="Gln/Glu-tRNA_Ligase"/>
</dbReference>
<dbReference type="InterPro" id="IPR049437">
    <property type="entry name" value="tRNA-synt_1c_C2"/>
</dbReference>
<dbReference type="AlphaFoldDB" id="A0A133U5E9"/>
<dbReference type="InterPro" id="IPR004526">
    <property type="entry name" value="Glu-tRNA-synth_arc/euk"/>
</dbReference>